<evidence type="ECO:0000313" key="1">
    <source>
        <dbReference type="EMBL" id="QSR28769.1"/>
    </source>
</evidence>
<name>A0ABX7PRY4_9ACTN</name>
<accession>A0ABX7PRY4</accession>
<organism evidence="1 2">
    <name type="scientific">Nocardioides aromaticivorans</name>
    <dbReference type="NCBI Taxonomy" id="200618"/>
    <lineage>
        <taxon>Bacteria</taxon>
        <taxon>Bacillati</taxon>
        <taxon>Actinomycetota</taxon>
        <taxon>Actinomycetes</taxon>
        <taxon>Propionibacteriales</taxon>
        <taxon>Nocardioidaceae</taxon>
        <taxon>Nocardioides</taxon>
    </lineage>
</organism>
<proteinExistence type="predicted"/>
<protein>
    <submittedName>
        <fullName evidence="1">Uncharacterized protein</fullName>
    </submittedName>
</protein>
<reference evidence="1 2" key="1">
    <citation type="submission" date="2017-06" db="EMBL/GenBank/DDBJ databases">
        <title>Complete Genome Sequence of the Soil Carbazole-Degrading Bacterium Nocardioides aromaticivorans IC177.</title>
        <authorList>
            <person name="Vejarano F."/>
            <person name="Suzuki-Minakuchi C."/>
            <person name="Ohtsubo Y."/>
            <person name="Tsuda M."/>
            <person name="Okada K."/>
            <person name="Nojiri H."/>
        </authorList>
    </citation>
    <scope>NUCLEOTIDE SEQUENCE [LARGE SCALE GENOMIC DNA]</scope>
    <source>
        <strain evidence="1 2">IC177</strain>
    </source>
</reference>
<keyword evidence="2" id="KW-1185">Reference proteome</keyword>
<dbReference type="Proteomes" id="UP000662818">
    <property type="component" value="Chromosome"/>
</dbReference>
<sequence>MPKLRRDILDALPRGVVRTCGFPACRAELRYDVFDEANGFGSPSYCEQHKGRLANSHRARLRDLISEIDKLLISEEPLPRRKRGRPAWTGITRRELEQWRARILWHLRGMPGSDGEFRETDRR</sequence>
<dbReference type="EMBL" id="CP022295">
    <property type="protein sequence ID" value="QSR28769.1"/>
    <property type="molecule type" value="Genomic_DNA"/>
</dbReference>
<gene>
    <name evidence="1" type="ORF">CFH99_24410</name>
</gene>
<evidence type="ECO:0000313" key="2">
    <source>
        <dbReference type="Proteomes" id="UP000662818"/>
    </source>
</evidence>